<evidence type="ECO:0000256" key="10">
    <source>
        <dbReference type="SAM" id="MobiDB-lite"/>
    </source>
</evidence>
<dbReference type="FunFam" id="4.10.1100.10:FF:000001">
    <property type="entry name" value="Squamosa promoter-binding-like protein 14"/>
    <property type="match status" value="1"/>
</dbReference>
<evidence type="ECO:0000256" key="2">
    <source>
        <dbReference type="ARBA" id="ARBA00022723"/>
    </source>
</evidence>
<keyword evidence="3 9" id="KW-0863">Zinc-finger</keyword>
<evidence type="ECO:0000256" key="6">
    <source>
        <dbReference type="ARBA" id="ARBA00023125"/>
    </source>
</evidence>
<dbReference type="PROSITE" id="PS51141">
    <property type="entry name" value="ZF_SBP"/>
    <property type="match status" value="1"/>
</dbReference>
<dbReference type="GO" id="GO:0008270">
    <property type="term" value="F:zinc ion binding"/>
    <property type="evidence" value="ECO:0007669"/>
    <property type="project" value="UniProtKB-KW"/>
</dbReference>
<keyword evidence="4" id="KW-0862">Zinc</keyword>
<accession>A0AAV7EDV4</accession>
<gene>
    <name evidence="12" type="ORF">H6P81_012064</name>
</gene>
<evidence type="ECO:0000313" key="12">
    <source>
        <dbReference type="EMBL" id="KAG9445936.1"/>
    </source>
</evidence>
<dbReference type="EMBL" id="JAINDJ010000005">
    <property type="protein sequence ID" value="KAG9445936.1"/>
    <property type="molecule type" value="Genomic_DNA"/>
</dbReference>
<evidence type="ECO:0000313" key="13">
    <source>
        <dbReference type="Proteomes" id="UP000825729"/>
    </source>
</evidence>
<evidence type="ECO:0000256" key="8">
    <source>
        <dbReference type="ARBA" id="ARBA00023242"/>
    </source>
</evidence>
<dbReference type="PANTHER" id="PTHR31251">
    <property type="entry name" value="SQUAMOSA PROMOTER-BINDING-LIKE PROTEIN 4"/>
    <property type="match status" value="1"/>
</dbReference>
<feature type="region of interest" description="Disordered" evidence="10">
    <location>
        <begin position="64"/>
        <end position="84"/>
    </location>
</feature>
<keyword evidence="5" id="KW-0805">Transcription regulation</keyword>
<keyword evidence="2" id="KW-0479">Metal-binding</keyword>
<keyword evidence="8" id="KW-0539">Nucleus</keyword>
<dbReference type="InterPro" id="IPR036893">
    <property type="entry name" value="SBP_sf"/>
</dbReference>
<comment type="caution">
    <text evidence="12">The sequence shown here is derived from an EMBL/GenBank/DDBJ whole genome shotgun (WGS) entry which is preliminary data.</text>
</comment>
<evidence type="ECO:0000256" key="4">
    <source>
        <dbReference type="ARBA" id="ARBA00022833"/>
    </source>
</evidence>
<evidence type="ECO:0000259" key="11">
    <source>
        <dbReference type="PROSITE" id="PS51141"/>
    </source>
</evidence>
<dbReference type="Pfam" id="PF03110">
    <property type="entry name" value="SBP"/>
    <property type="match status" value="1"/>
</dbReference>
<dbReference type="InterPro" id="IPR044817">
    <property type="entry name" value="SBP-like"/>
</dbReference>
<evidence type="ECO:0000256" key="5">
    <source>
        <dbReference type="ARBA" id="ARBA00023015"/>
    </source>
</evidence>
<dbReference type="GO" id="GO:0003677">
    <property type="term" value="F:DNA binding"/>
    <property type="evidence" value="ECO:0007669"/>
    <property type="project" value="UniProtKB-KW"/>
</dbReference>
<proteinExistence type="predicted"/>
<dbReference type="PANTHER" id="PTHR31251:SF169">
    <property type="entry name" value="SQUAMOSA PROMOTER-BINDING-LIKE PROTEIN 8"/>
    <property type="match status" value="1"/>
</dbReference>
<feature type="domain" description="SBP-type" evidence="11">
    <location>
        <begin position="87"/>
        <end position="164"/>
    </location>
</feature>
<evidence type="ECO:0000256" key="9">
    <source>
        <dbReference type="PROSITE-ProRule" id="PRU00470"/>
    </source>
</evidence>
<sequence>MEWDLKTSSWDFAELERDAEPSIGSVVNLTSLGQKSAGDCSVDLKLGRLGDFGDGTLDRWKDTRAPAAVSPSGSSKRARGTSNGNQTVSCLVDGCKSDLSMCREYHRRHKVCEVHAKTPIVIVGGRQQRFCQQCSRFHSLEEFDEVKRSCRKRLDGHNRRRRKPQPDSISTNPAALFTNHQGSRFSSYQQILSTTLSEPTWPATIKTEEDALYARHTPLHFLDRQNHFPVSFSRNYKAGKSFGFSGNPLEAAPACQPLLNTITTSNNDCALSLLSSPDQTSALGLAHIVQADRIPMAQPLIPSIQFSNNSNQSLGRYTCSQASNNVSSTGFSCSAMDEEQVGTTTLVSDGGDAHLHSEQIFQVGGEVGPGNGASSTLPIFWHG</sequence>
<reference evidence="12 13" key="1">
    <citation type="submission" date="2021-07" db="EMBL/GenBank/DDBJ databases">
        <title>The Aristolochia fimbriata genome: insights into angiosperm evolution, floral development and chemical biosynthesis.</title>
        <authorList>
            <person name="Jiao Y."/>
        </authorList>
    </citation>
    <scope>NUCLEOTIDE SEQUENCE [LARGE SCALE GENOMIC DNA]</scope>
    <source>
        <strain evidence="12">IBCAS-2021</strain>
        <tissue evidence="12">Leaf</tissue>
    </source>
</reference>
<feature type="region of interest" description="Disordered" evidence="10">
    <location>
        <begin position="155"/>
        <end position="174"/>
    </location>
</feature>
<dbReference type="Proteomes" id="UP000825729">
    <property type="component" value="Unassembled WGS sequence"/>
</dbReference>
<keyword evidence="7" id="KW-0804">Transcription</keyword>
<dbReference type="GO" id="GO:0005634">
    <property type="term" value="C:nucleus"/>
    <property type="evidence" value="ECO:0007669"/>
    <property type="project" value="UniProtKB-SubCell"/>
</dbReference>
<dbReference type="Gene3D" id="4.10.1100.10">
    <property type="entry name" value="Transcription factor, SBP-box domain"/>
    <property type="match status" value="1"/>
</dbReference>
<organism evidence="12 13">
    <name type="scientific">Aristolochia fimbriata</name>
    <name type="common">White veined hardy Dutchman's pipe vine</name>
    <dbReference type="NCBI Taxonomy" id="158543"/>
    <lineage>
        <taxon>Eukaryota</taxon>
        <taxon>Viridiplantae</taxon>
        <taxon>Streptophyta</taxon>
        <taxon>Embryophyta</taxon>
        <taxon>Tracheophyta</taxon>
        <taxon>Spermatophyta</taxon>
        <taxon>Magnoliopsida</taxon>
        <taxon>Magnoliidae</taxon>
        <taxon>Piperales</taxon>
        <taxon>Aristolochiaceae</taxon>
        <taxon>Aristolochia</taxon>
    </lineage>
</organism>
<protein>
    <recommendedName>
        <fullName evidence="11">SBP-type domain-containing protein</fullName>
    </recommendedName>
</protein>
<keyword evidence="6" id="KW-0238">DNA-binding</keyword>
<feature type="compositionally biased region" description="Polar residues" evidence="10">
    <location>
        <begin position="71"/>
        <end position="84"/>
    </location>
</feature>
<comment type="subcellular location">
    <subcellularLocation>
        <location evidence="1">Nucleus</location>
    </subcellularLocation>
</comment>
<dbReference type="InterPro" id="IPR004333">
    <property type="entry name" value="SBP_dom"/>
</dbReference>
<evidence type="ECO:0000256" key="7">
    <source>
        <dbReference type="ARBA" id="ARBA00023163"/>
    </source>
</evidence>
<name>A0AAV7EDV4_ARIFI</name>
<evidence type="ECO:0000256" key="3">
    <source>
        <dbReference type="ARBA" id="ARBA00022771"/>
    </source>
</evidence>
<dbReference type="SUPFAM" id="SSF103612">
    <property type="entry name" value="SBT domain"/>
    <property type="match status" value="1"/>
</dbReference>
<dbReference type="AlphaFoldDB" id="A0AAV7EDV4"/>
<keyword evidence="13" id="KW-1185">Reference proteome</keyword>
<evidence type="ECO:0000256" key="1">
    <source>
        <dbReference type="ARBA" id="ARBA00004123"/>
    </source>
</evidence>